<evidence type="ECO:0000313" key="4">
    <source>
        <dbReference type="Proteomes" id="UP000230233"/>
    </source>
</evidence>
<dbReference type="STRING" id="1611254.A0A2G5TJS4"/>
<feature type="domain" description="DUF7808" evidence="2">
    <location>
        <begin position="42"/>
        <end position="159"/>
    </location>
</feature>
<feature type="chain" id="PRO_5013714147" description="DUF7808 domain-containing protein" evidence="1">
    <location>
        <begin position="27"/>
        <end position="198"/>
    </location>
</feature>
<dbReference type="InterPro" id="IPR056710">
    <property type="entry name" value="DUF7808"/>
</dbReference>
<dbReference type="OrthoDB" id="5837780at2759"/>
<name>A0A2G5TJS4_9PELO</name>
<protein>
    <recommendedName>
        <fullName evidence="2">DUF7808 domain-containing protein</fullName>
    </recommendedName>
</protein>
<dbReference type="Proteomes" id="UP000230233">
    <property type="component" value="Chromosome V"/>
</dbReference>
<dbReference type="PANTHER" id="PTHR34493">
    <property type="entry name" value="PROTEIN CBG13422-RELATED"/>
    <property type="match status" value="1"/>
</dbReference>
<evidence type="ECO:0000256" key="1">
    <source>
        <dbReference type="SAM" id="SignalP"/>
    </source>
</evidence>
<organism evidence="3 4">
    <name type="scientific">Caenorhabditis nigoni</name>
    <dbReference type="NCBI Taxonomy" id="1611254"/>
    <lineage>
        <taxon>Eukaryota</taxon>
        <taxon>Metazoa</taxon>
        <taxon>Ecdysozoa</taxon>
        <taxon>Nematoda</taxon>
        <taxon>Chromadorea</taxon>
        <taxon>Rhabditida</taxon>
        <taxon>Rhabditina</taxon>
        <taxon>Rhabditomorpha</taxon>
        <taxon>Rhabditoidea</taxon>
        <taxon>Rhabditidae</taxon>
        <taxon>Peloderinae</taxon>
        <taxon>Caenorhabditis</taxon>
    </lineage>
</organism>
<sequence length="198" mass="22728">MNVLLGEDIMKLLLILVSSIAVIVAGQQDETQKPDDFLWNRWEPRTIDCVSSGKKDDCVLLAPNSRIPFDITKFKCRREPMPQTNWNTLAVNSTTRLACPLNCPVNFDLSVLQKRPYVNKNCQKYYTYGKYWDVAANDWYIWQTEPCVAAISTHCRFNDVPITYNPTKHTGKNLEEVKLEGEILQTKASEQRKKVVVA</sequence>
<reference evidence="4" key="1">
    <citation type="submission" date="2017-10" db="EMBL/GenBank/DDBJ databases">
        <title>Rapid genome shrinkage in a self-fertile nematode reveals novel sperm competition proteins.</title>
        <authorList>
            <person name="Yin D."/>
            <person name="Schwarz E.M."/>
            <person name="Thomas C.G."/>
            <person name="Felde R.L."/>
            <person name="Korf I.F."/>
            <person name="Cutter A.D."/>
            <person name="Schartner C.M."/>
            <person name="Ralston E.J."/>
            <person name="Meyer B.J."/>
            <person name="Haag E.S."/>
        </authorList>
    </citation>
    <scope>NUCLEOTIDE SEQUENCE [LARGE SCALE GENOMIC DNA]</scope>
    <source>
        <strain evidence="4">JU1422</strain>
    </source>
</reference>
<keyword evidence="1" id="KW-0732">Signal</keyword>
<accession>A0A2G5TJS4</accession>
<evidence type="ECO:0000313" key="3">
    <source>
        <dbReference type="EMBL" id="PIC27544.1"/>
    </source>
</evidence>
<proteinExistence type="predicted"/>
<feature type="signal peptide" evidence="1">
    <location>
        <begin position="1"/>
        <end position="26"/>
    </location>
</feature>
<comment type="caution">
    <text evidence="3">The sequence shown here is derived from an EMBL/GenBank/DDBJ whole genome shotgun (WGS) entry which is preliminary data.</text>
</comment>
<dbReference type="EMBL" id="PDUG01000005">
    <property type="protein sequence ID" value="PIC27544.1"/>
    <property type="molecule type" value="Genomic_DNA"/>
</dbReference>
<gene>
    <name evidence="3" type="primary">Cni-C10F3.7</name>
    <name evidence="3" type="synonym">Cnig_chr_V.g19764</name>
    <name evidence="3" type="ORF">B9Z55_019764</name>
</gene>
<dbReference type="Pfam" id="PF25096">
    <property type="entry name" value="DUF7808"/>
    <property type="match status" value="1"/>
</dbReference>
<evidence type="ECO:0000259" key="2">
    <source>
        <dbReference type="Pfam" id="PF25096"/>
    </source>
</evidence>
<keyword evidence="4" id="KW-1185">Reference proteome</keyword>
<dbReference type="AlphaFoldDB" id="A0A2G5TJS4"/>
<dbReference type="PANTHER" id="PTHR34493:SF6">
    <property type="entry name" value="DUF4789 DOMAIN-CONTAINING PROTEIN-RELATED"/>
    <property type="match status" value="1"/>
</dbReference>